<feature type="transmembrane region" description="Helical" evidence="6">
    <location>
        <begin position="342"/>
        <end position="364"/>
    </location>
</feature>
<sequence>ETFKSLLVSLCISDRGVGFLIQPLYVAYLTMEITKNTYAIPHSLLVFASFFGVFAITVDRFLAIHLHNLRYPKLVTHKRVVAVVISFWVFSVIACFWYESISVFLVMSVVCIITTGLLYCKICAAVRHHTTRFALSNSEWRHGKYNAARLRKTAVATFYMYILFFFSAAPFLYISLTLFCTTTISITIIKHWFNEHNLISIASVKSRHCSSTLQRQKIYKSSALPKPISLSFLHKIEHGAVTRSNSHPQFSRSPLVTPGTMIPLLARTQARLTNYCAGLCFKSLASNFFYGEQVPSFMSRDSFVTVTKTEGRYQSFAPVCLMTRHLMKLVFRPLFMASAEDLNFTFVVINCFFNAFLSFTAIVLNIITMQALRKTSSLPKTLKTLLLSLAVSDLGIGLLVQPLYVAILVMKIKQNTNSTAYDTVNEAYLIQGKTLASASHFGVLALAVDRFLAIYLHLRYQELVTHKRVVAVVISVWVFSASISVLHQLYDYDIMPAVIVVVCVVTTGLLYCKIYASVRHHANQIHALQVQQATQNEDMANAARLKKSSLATFYVYLVYLVCYLPLSCVVFAAKTNGETPLLSHLSYLTFTLVYLNSSLNPLIYCWKMRHIRQTVMDILRNIFAIGPH</sequence>
<name>A0ABN8P066_9CNID</name>
<evidence type="ECO:0000313" key="8">
    <source>
        <dbReference type="EMBL" id="CAH3127952.1"/>
    </source>
</evidence>
<feature type="domain" description="G-protein coupled receptors family 1 profile" evidence="7">
    <location>
        <begin position="364"/>
        <end position="604"/>
    </location>
</feature>
<feature type="transmembrane region" description="Helical" evidence="6">
    <location>
        <begin position="38"/>
        <end position="58"/>
    </location>
</feature>
<dbReference type="PANTHER" id="PTHR22750">
    <property type="entry name" value="G-PROTEIN COUPLED RECEPTOR"/>
    <property type="match status" value="1"/>
</dbReference>
<feature type="transmembrane region" description="Helical" evidence="6">
    <location>
        <begin position="79"/>
        <end position="98"/>
    </location>
</feature>
<evidence type="ECO:0000256" key="4">
    <source>
        <dbReference type="ARBA" id="ARBA00022989"/>
    </source>
</evidence>
<dbReference type="Gene3D" id="1.20.1070.10">
    <property type="entry name" value="Rhodopsin 7-helix transmembrane proteins"/>
    <property type="match status" value="3"/>
</dbReference>
<feature type="transmembrane region" description="Helical" evidence="6">
    <location>
        <begin position="104"/>
        <end position="126"/>
    </location>
</feature>
<dbReference type="CDD" id="cd00637">
    <property type="entry name" value="7tm_classA_rhodopsin-like"/>
    <property type="match status" value="2"/>
</dbReference>
<accession>A0ABN8P066</accession>
<evidence type="ECO:0000259" key="7">
    <source>
        <dbReference type="PROSITE" id="PS50262"/>
    </source>
</evidence>
<dbReference type="SUPFAM" id="SSF81321">
    <property type="entry name" value="Family A G protein-coupled receptor-like"/>
    <property type="match status" value="2"/>
</dbReference>
<feature type="transmembrane region" description="Helical" evidence="6">
    <location>
        <begin position="427"/>
        <end position="448"/>
    </location>
</feature>
<comment type="caution">
    <text evidence="8">The sequence shown here is derived from an EMBL/GenBank/DDBJ whole genome shotgun (WGS) entry which is preliminary data.</text>
</comment>
<feature type="transmembrane region" description="Helical" evidence="6">
    <location>
        <begin position="553"/>
        <end position="573"/>
    </location>
</feature>
<evidence type="ECO:0000313" key="9">
    <source>
        <dbReference type="Proteomes" id="UP001159405"/>
    </source>
</evidence>
<feature type="transmembrane region" description="Helical" evidence="6">
    <location>
        <begin position="585"/>
        <end position="606"/>
    </location>
</feature>
<feature type="transmembrane region" description="Helical" evidence="6">
    <location>
        <begin position="469"/>
        <end position="488"/>
    </location>
</feature>
<organism evidence="8 9">
    <name type="scientific">Porites lobata</name>
    <dbReference type="NCBI Taxonomy" id="104759"/>
    <lineage>
        <taxon>Eukaryota</taxon>
        <taxon>Metazoa</taxon>
        <taxon>Cnidaria</taxon>
        <taxon>Anthozoa</taxon>
        <taxon>Hexacorallia</taxon>
        <taxon>Scleractinia</taxon>
        <taxon>Fungiina</taxon>
        <taxon>Poritidae</taxon>
        <taxon>Porites</taxon>
    </lineage>
</organism>
<keyword evidence="9" id="KW-1185">Reference proteome</keyword>
<feature type="non-terminal residue" evidence="8">
    <location>
        <position position="1"/>
    </location>
</feature>
<evidence type="ECO:0000256" key="5">
    <source>
        <dbReference type="ARBA" id="ARBA00023136"/>
    </source>
</evidence>
<gene>
    <name evidence="8" type="ORF">PLOB_00033285</name>
</gene>
<keyword evidence="4 6" id="KW-1133">Transmembrane helix</keyword>
<protein>
    <recommendedName>
        <fullName evidence="7">G-protein coupled receptors family 1 profile domain-containing protein</fullName>
    </recommendedName>
</protein>
<dbReference type="InterPro" id="IPR000276">
    <property type="entry name" value="GPCR_Rhodpsn"/>
</dbReference>
<evidence type="ECO:0000256" key="6">
    <source>
        <dbReference type="SAM" id="Phobius"/>
    </source>
</evidence>
<keyword evidence="2" id="KW-1003">Cell membrane</keyword>
<evidence type="ECO:0000256" key="2">
    <source>
        <dbReference type="ARBA" id="ARBA00022475"/>
    </source>
</evidence>
<dbReference type="InterPro" id="IPR017452">
    <property type="entry name" value="GPCR_Rhodpsn_7TM"/>
</dbReference>
<feature type="transmembrane region" description="Helical" evidence="6">
    <location>
        <begin position="494"/>
        <end position="512"/>
    </location>
</feature>
<proteinExistence type="predicted"/>
<comment type="subcellular location">
    <subcellularLocation>
        <location evidence="1">Cell membrane</location>
        <topology evidence="1">Multi-pass membrane protein</topology>
    </subcellularLocation>
</comment>
<dbReference type="PRINTS" id="PR00237">
    <property type="entry name" value="GPCRRHODOPSN"/>
</dbReference>
<feature type="transmembrane region" description="Helical" evidence="6">
    <location>
        <begin position="158"/>
        <end position="179"/>
    </location>
</feature>
<feature type="transmembrane region" description="Helical" evidence="6">
    <location>
        <begin position="385"/>
        <end position="407"/>
    </location>
</feature>
<dbReference type="Pfam" id="PF00001">
    <property type="entry name" value="7tm_1"/>
    <property type="match status" value="3"/>
</dbReference>
<keyword evidence="3 6" id="KW-0812">Transmembrane</keyword>
<feature type="domain" description="G-protein coupled receptors family 1 profile" evidence="7">
    <location>
        <begin position="1"/>
        <end position="190"/>
    </location>
</feature>
<evidence type="ECO:0000256" key="3">
    <source>
        <dbReference type="ARBA" id="ARBA00022692"/>
    </source>
</evidence>
<dbReference type="Proteomes" id="UP001159405">
    <property type="component" value="Unassembled WGS sequence"/>
</dbReference>
<dbReference type="EMBL" id="CALNXK010000044">
    <property type="protein sequence ID" value="CAH3127952.1"/>
    <property type="molecule type" value="Genomic_DNA"/>
</dbReference>
<reference evidence="8 9" key="1">
    <citation type="submission" date="2022-05" db="EMBL/GenBank/DDBJ databases">
        <authorList>
            <consortium name="Genoscope - CEA"/>
            <person name="William W."/>
        </authorList>
    </citation>
    <scope>NUCLEOTIDE SEQUENCE [LARGE SCALE GENOMIC DNA]</scope>
</reference>
<keyword evidence="5 6" id="KW-0472">Membrane</keyword>
<evidence type="ECO:0000256" key="1">
    <source>
        <dbReference type="ARBA" id="ARBA00004651"/>
    </source>
</evidence>
<dbReference type="PROSITE" id="PS50262">
    <property type="entry name" value="G_PROTEIN_RECEP_F1_2"/>
    <property type="match status" value="2"/>
</dbReference>